<accession>A0ABR9RT07</accession>
<evidence type="ECO:0000259" key="2">
    <source>
        <dbReference type="PROSITE" id="PS50043"/>
    </source>
</evidence>
<sequence length="504" mass="54431">MGDQRPAVTTPAGQELMALHDAGEHEGFYAHLEENWLELWYACDPTQLRQLIEQHEPPACIGAGAALVVALTGAAVSAPVAPRRPLSSDDPRRLVQTAAIEAGDLRMRGRPVAAMERIDDAAPAIRRISGAFLDTSDGIAAIYALQAGSTALLAGDLVAARAHFLRGASPVRPARFPFAARDTAAKMALTHAMAGDMGEAQHWATRAHDLAHTESWVETLIDDTLWLVDYFIALESLELDRAEKIRQEKPSPLSHLEWWAVALHVQVRHLAITRRASSAAEICDAVAAAGLPQPGSDGWQAVALTQARLMCRAPGAPEPHGVVDSDPWAVVSRRVHHLTLGRIDQVVTPHDAEDTSGSDVRPALALRLLRAQALHESGQSDEARALLRDTLTTVFQRGVLSMLAYLTPSGLELIADTTEGATAAALVRKHDVPLLECVTLTSAPLTPAEVDVLRLLALRRTRQEIADELFLSVHTVKSHLASAYRKLGVRTRDEAVAKVQQLAL</sequence>
<dbReference type="SUPFAM" id="SSF46894">
    <property type="entry name" value="C-terminal effector domain of the bipartite response regulators"/>
    <property type="match status" value="1"/>
</dbReference>
<comment type="caution">
    <text evidence="3">The sequence shown here is derived from an EMBL/GenBank/DDBJ whole genome shotgun (WGS) entry which is preliminary data.</text>
</comment>
<dbReference type="InterPro" id="IPR016032">
    <property type="entry name" value="Sig_transdc_resp-reg_C-effctor"/>
</dbReference>
<proteinExistence type="predicted"/>
<dbReference type="Gene3D" id="1.10.10.10">
    <property type="entry name" value="Winged helix-like DNA-binding domain superfamily/Winged helix DNA-binding domain"/>
    <property type="match status" value="1"/>
</dbReference>
<keyword evidence="4" id="KW-1185">Reference proteome</keyword>
<reference evidence="3 4" key="1">
    <citation type="submission" date="2020-10" db="EMBL/GenBank/DDBJ databases">
        <title>Nocardioides sp. isolated from sludge.</title>
        <authorList>
            <person name="Zhang X."/>
        </authorList>
    </citation>
    <scope>NUCLEOTIDE SEQUENCE [LARGE SCALE GENOMIC DNA]</scope>
    <source>
        <strain evidence="3 4">Y6</strain>
    </source>
</reference>
<organism evidence="3 4">
    <name type="scientific">Nocardioides malaquae</name>
    <dbReference type="NCBI Taxonomy" id="2773426"/>
    <lineage>
        <taxon>Bacteria</taxon>
        <taxon>Bacillati</taxon>
        <taxon>Actinomycetota</taxon>
        <taxon>Actinomycetes</taxon>
        <taxon>Propionibacteriales</taxon>
        <taxon>Nocardioidaceae</taxon>
        <taxon>Nocardioides</taxon>
    </lineage>
</organism>
<dbReference type="Pfam" id="PF00196">
    <property type="entry name" value="GerE"/>
    <property type="match status" value="1"/>
</dbReference>
<dbReference type="SMART" id="SM00421">
    <property type="entry name" value="HTH_LUXR"/>
    <property type="match status" value="1"/>
</dbReference>
<dbReference type="PRINTS" id="PR00038">
    <property type="entry name" value="HTHLUXR"/>
</dbReference>
<evidence type="ECO:0000313" key="3">
    <source>
        <dbReference type="EMBL" id="MBE7324515.1"/>
    </source>
</evidence>
<dbReference type="CDD" id="cd06170">
    <property type="entry name" value="LuxR_C_like"/>
    <property type="match status" value="1"/>
</dbReference>
<dbReference type="PROSITE" id="PS50043">
    <property type="entry name" value="HTH_LUXR_2"/>
    <property type="match status" value="1"/>
</dbReference>
<feature type="domain" description="HTH luxR-type" evidence="2">
    <location>
        <begin position="438"/>
        <end position="503"/>
    </location>
</feature>
<gene>
    <name evidence="3" type="ORF">IEQ44_07610</name>
</gene>
<keyword evidence="1" id="KW-0238">DNA-binding</keyword>
<dbReference type="PANTHER" id="PTHR43214">
    <property type="entry name" value="TWO-COMPONENT RESPONSE REGULATOR"/>
    <property type="match status" value="1"/>
</dbReference>
<dbReference type="InterPro" id="IPR039420">
    <property type="entry name" value="WalR-like"/>
</dbReference>
<dbReference type="PANTHER" id="PTHR43214:SF43">
    <property type="entry name" value="TWO-COMPONENT RESPONSE REGULATOR"/>
    <property type="match status" value="1"/>
</dbReference>
<dbReference type="RefSeq" id="WP_193637856.1">
    <property type="nucleotide sequence ID" value="NZ_JADCSA010000006.1"/>
</dbReference>
<dbReference type="Proteomes" id="UP000756387">
    <property type="component" value="Unassembled WGS sequence"/>
</dbReference>
<dbReference type="InterPro" id="IPR036388">
    <property type="entry name" value="WH-like_DNA-bd_sf"/>
</dbReference>
<evidence type="ECO:0000256" key="1">
    <source>
        <dbReference type="ARBA" id="ARBA00023125"/>
    </source>
</evidence>
<dbReference type="InterPro" id="IPR000792">
    <property type="entry name" value="Tscrpt_reg_LuxR_C"/>
</dbReference>
<name>A0ABR9RT07_9ACTN</name>
<dbReference type="EMBL" id="JADCSA010000006">
    <property type="protein sequence ID" value="MBE7324515.1"/>
    <property type="molecule type" value="Genomic_DNA"/>
</dbReference>
<evidence type="ECO:0000313" key="4">
    <source>
        <dbReference type="Proteomes" id="UP000756387"/>
    </source>
</evidence>
<protein>
    <submittedName>
        <fullName evidence="3">Helix-turn-helix transcriptional regulator</fullName>
    </submittedName>
</protein>